<dbReference type="EMBL" id="QHBU01000108">
    <property type="protein sequence ID" value="PZR81533.1"/>
    <property type="molecule type" value="Genomic_DNA"/>
</dbReference>
<evidence type="ECO:0000313" key="1">
    <source>
        <dbReference type="EMBL" id="PZR81533.1"/>
    </source>
</evidence>
<sequence>MKAFAPLLPLADALAELEQAALLLLLAEQEGDGRDVARERLARAVAMVQSARSLVTELVEETGRPPLHVLAGGRLSADGSRMANASTTLAPDV</sequence>
<reference evidence="1 2" key="1">
    <citation type="journal article" date="2017" name="Nature">
        <title>Atmospheric trace gases support primary production in Antarctic desert surface soil.</title>
        <authorList>
            <person name="Ji M."/>
            <person name="Greening C."/>
            <person name="Vanwonterghem I."/>
            <person name="Carere C.R."/>
            <person name="Bay S.K."/>
            <person name="Steen J.A."/>
            <person name="Montgomery K."/>
            <person name="Lines T."/>
            <person name="Beardall J."/>
            <person name="van Dorst J."/>
            <person name="Snape I."/>
            <person name="Stott M.B."/>
            <person name="Hugenholtz P."/>
            <person name="Ferrari B.C."/>
        </authorList>
    </citation>
    <scope>NUCLEOTIDE SEQUENCE [LARGE SCALE GENOMIC DNA]</scope>
    <source>
        <strain evidence="1">RRmetagenome_bin12</strain>
    </source>
</reference>
<evidence type="ECO:0000313" key="2">
    <source>
        <dbReference type="Proteomes" id="UP000248724"/>
    </source>
</evidence>
<protein>
    <submittedName>
        <fullName evidence="1">Uncharacterized protein</fullName>
    </submittedName>
</protein>
<organism evidence="1 2">
    <name type="scientific">Candidatus Aeolococcus gillhamiae</name>
    <dbReference type="NCBI Taxonomy" id="3127015"/>
    <lineage>
        <taxon>Bacteria</taxon>
        <taxon>Bacillati</taxon>
        <taxon>Candidatus Dormiibacterota</taxon>
        <taxon>Candidatus Dormibacteria</taxon>
        <taxon>Candidatus Aeolococcales</taxon>
        <taxon>Candidatus Aeolococcaceae</taxon>
        <taxon>Candidatus Aeolococcus</taxon>
    </lineage>
</organism>
<comment type="caution">
    <text evidence="1">The sequence shown here is derived from an EMBL/GenBank/DDBJ whole genome shotgun (WGS) entry which is preliminary data.</text>
</comment>
<accession>A0A2W5Z8B9</accession>
<dbReference type="AlphaFoldDB" id="A0A2W5Z8B9"/>
<dbReference type="Proteomes" id="UP000248724">
    <property type="component" value="Unassembled WGS sequence"/>
</dbReference>
<name>A0A2W5Z8B9_9BACT</name>
<gene>
    <name evidence="1" type="ORF">DLM65_05665</name>
</gene>
<proteinExistence type="predicted"/>